<sequence>MPMQVFEFQADESVSLVSPAAISRKSCDHCFLNRKTCDKVRGPEDSGAKCKRCAKDNRPCTFTPTVHLYHIADCVGRHQCRAKVLQAMGGRKKEARTKTIEIPLVCDLDSPIDLALFEALQRQPNLLAFNNRLKSLLAQDLLGISPEQDDADYAPQFHLLGEQGLPDYTAAISVDTSSLRTTKRQMDMDDATDISPLAGNLMSQPSPSQGPQKYRIMDLVAAHQQQQLHQQIQQQQQQHSQPPRAPSPHSPGHQRGRSESHGRISPRLSPSLRPNSGAGADRHPHVHHHHHHPYRQPGPPSPRHGSVPDAQFNTVAMVNNNINNGGRLSPVPSPTALSPTVDAGFHQRRHSETVAAAMMAANASEMSILQQQQLQQQLHLQQQQLHLQHQLQHQQQQQQQQQHHHQQPPMQAYGGFSHPYAKTNHAPSYPMAQYNYRSSSPLPPSPVLHSPVGQTQVSPQPPSPLDLSSTHMDMTFGSGSQVNLPSLFDSSLSMSNELPSQSAPAHRVSVSTSPNMFGTGSPSGASLGMGQLSPRVVGTGAAASSSSLSSSVNAPKVITTMNEDGQQVGFYFAVPPVTLHPTATDEELFRDFTMMDETGAAEDDDFTGEGFVWIENLFEDLPAEETAANMAAITAAAAAAGQTAALRTEAQKRLDLQQQQQQLLQQQHQPMLQQQQHQYEAGFTLPPPSYNLHDPALSNSSIPSTTATTAATSSASRMSITTSFDMSSYTFGPMSPNPIGEYQADGLAINDEQARRLSQILQG</sequence>
<dbReference type="InterPro" id="IPR036864">
    <property type="entry name" value="Zn2-C6_fun-type_DNA-bd_sf"/>
</dbReference>
<dbReference type="InterPro" id="IPR001138">
    <property type="entry name" value="Zn2Cys6_DnaBD"/>
</dbReference>
<accession>A0A9P6PN27</accession>
<proteinExistence type="predicted"/>
<feature type="region of interest" description="Disordered" evidence="1">
    <location>
        <begin position="192"/>
        <end position="309"/>
    </location>
</feature>
<organism evidence="3 4">
    <name type="scientific">Actinomortierella ambigua</name>
    <dbReference type="NCBI Taxonomy" id="1343610"/>
    <lineage>
        <taxon>Eukaryota</taxon>
        <taxon>Fungi</taxon>
        <taxon>Fungi incertae sedis</taxon>
        <taxon>Mucoromycota</taxon>
        <taxon>Mortierellomycotina</taxon>
        <taxon>Mortierellomycetes</taxon>
        <taxon>Mortierellales</taxon>
        <taxon>Mortierellaceae</taxon>
        <taxon>Actinomortierella</taxon>
    </lineage>
</organism>
<comment type="caution">
    <text evidence="3">The sequence shown here is derived from an EMBL/GenBank/DDBJ whole genome shotgun (WGS) entry which is preliminary data.</text>
</comment>
<dbReference type="OrthoDB" id="2397774at2759"/>
<feature type="domain" description="Zn(2)-C6 fungal-type" evidence="2">
    <location>
        <begin position="26"/>
        <end position="62"/>
    </location>
</feature>
<gene>
    <name evidence="3" type="ORF">DFQ27_009426</name>
</gene>
<feature type="region of interest" description="Disordered" evidence="1">
    <location>
        <begin position="389"/>
        <end position="478"/>
    </location>
</feature>
<feature type="compositionally biased region" description="Low complexity" evidence="1">
    <location>
        <begin position="223"/>
        <end position="242"/>
    </location>
</feature>
<dbReference type="GO" id="GO:0008270">
    <property type="term" value="F:zinc ion binding"/>
    <property type="evidence" value="ECO:0007669"/>
    <property type="project" value="InterPro"/>
</dbReference>
<feature type="compositionally biased region" description="Low complexity" evidence="1">
    <location>
        <begin position="389"/>
        <end position="401"/>
    </location>
</feature>
<keyword evidence="4" id="KW-1185">Reference proteome</keyword>
<dbReference type="PROSITE" id="PS50048">
    <property type="entry name" value="ZN2_CY6_FUNGAL_2"/>
    <property type="match status" value="1"/>
</dbReference>
<dbReference type="GO" id="GO:0000981">
    <property type="term" value="F:DNA-binding transcription factor activity, RNA polymerase II-specific"/>
    <property type="evidence" value="ECO:0007669"/>
    <property type="project" value="InterPro"/>
</dbReference>
<feature type="compositionally biased region" description="Basic residues" evidence="1">
    <location>
        <begin position="284"/>
        <end position="294"/>
    </location>
</feature>
<feature type="compositionally biased region" description="Polar residues" evidence="1">
    <location>
        <begin position="201"/>
        <end position="211"/>
    </location>
</feature>
<dbReference type="EMBL" id="JAAAJB010000867">
    <property type="protein sequence ID" value="KAG0250379.1"/>
    <property type="molecule type" value="Genomic_DNA"/>
</dbReference>
<dbReference type="CDD" id="cd00067">
    <property type="entry name" value="GAL4"/>
    <property type="match status" value="1"/>
</dbReference>
<dbReference type="Proteomes" id="UP000807716">
    <property type="component" value="Unassembled WGS sequence"/>
</dbReference>
<evidence type="ECO:0000256" key="1">
    <source>
        <dbReference type="SAM" id="MobiDB-lite"/>
    </source>
</evidence>
<evidence type="ECO:0000313" key="4">
    <source>
        <dbReference type="Proteomes" id="UP000807716"/>
    </source>
</evidence>
<name>A0A9P6PN27_9FUNG</name>
<feature type="compositionally biased region" description="Low complexity" evidence="1">
    <location>
        <begin position="265"/>
        <end position="274"/>
    </location>
</feature>
<evidence type="ECO:0000313" key="3">
    <source>
        <dbReference type="EMBL" id="KAG0250379.1"/>
    </source>
</evidence>
<dbReference type="SUPFAM" id="SSF57701">
    <property type="entry name" value="Zn2/Cys6 DNA-binding domain"/>
    <property type="match status" value="1"/>
</dbReference>
<feature type="region of interest" description="Disordered" evidence="1">
    <location>
        <begin position="682"/>
        <end position="705"/>
    </location>
</feature>
<evidence type="ECO:0000259" key="2">
    <source>
        <dbReference type="PROSITE" id="PS50048"/>
    </source>
</evidence>
<protein>
    <recommendedName>
        <fullName evidence="2">Zn(2)-C6 fungal-type domain-containing protein</fullName>
    </recommendedName>
</protein>
<reference evidence="3" key="1">
    <citation type="journal article" date="2020" name="Fungal Divers.">
        <title>Resolving the Mortierellaceae phylogeny through synthesis of multi-gene phylogenetics and phylogenomics.</title>
        <authorList>
            <person name="Vandepol N."/>
            <person name="Liber J."/>
            <person name="Desiro A."/>
            <person name="Na H."/>
            <person name="Kennedy M."/>
            <person name="Barry K."/>
            <person name="Grigoriev I.V."/>
            <person name="Miller A.N."/>
            <person name="O'Donnell K."/>
            <person name="Stajich J.E."/>
            <person name="Bonito G."/>
        </authorList>
    </citation>
    <scope>NUCLEOTIDE SEQUENCE</scope>
    <source>
        <strain evidence="3">BC1065</strain>
    </source>
</reference>
<dbReference type="AlphaFoldDB" id="A0A9P6PN27"/>